<reference evidence="1" key="1">
    <citation type="journal article" date="1997" name="Microbiology">
        <title>A 23911 bp region of the Bacillus subtilis genome comprising genes located upstream and downstream of the lev operon.</title>
        <authorList>
            <person name="Parro V."/>
            <person name="San Roman M."/>
            <person name="Galindo I."/>
            <person name="Purnelle B."/>
            <person name="Bolotin A."/>
            <person name="Sorokin A."/>
            <person name="Mellado R.P."/>
        </authorList>
    </citation>
    <scope>NUCLEOTIDE SEQUENCE</scope>
    <source>
        <strain evidence="1">168</strain>
    </source>
</reference>
<dbReference type="SMR" id="V9H126"/>
<name>V9H126_BACIU</name>
<evidence type="ECO:0000313" key="1">
    <source>
        <dbReference type="EMBL" id="CAA63469.1"/>
    </source>
</evidence>
<proteinExistence type="predicted"/>
<sequence length="91" mass="10499">MTDLLRNSIDWPQLFLSFKMSTVCSGPMTVNRLTAFLHLSPIMFANSPIQIRNRNHLFLCDLLMEKTGQKQNPSFLTCPLHTQRMLPSLLH</sequence>
<dbReference type="AlphaFoldDB" id="V9H126"/>
<organism evidence="1">
    <name type="scientific">Bacillus subtilis</name>
    <dbReference type="NCBI Taxonomy" id="1423"/>
    <lineage>
        <taxon>Bacteria</taxon>
        <taxon>Bacillati</taxon>
        <taxon>Bacillota</taxon>
        <taxon>Bacilli</taxon>
        <taxon>Bacillales</taxon>
        <taxon>Bacillaceae</taxon>
        <taxon>Bacillus</taxon>
    </lineage>
</organism>
<dbReference type="EMBL" id="X92868">
    <property type="protein sequence ID" value="CAA63469.1"/>
    <property type="molecule type" value="Genomic_DNA"/>
</dbReference>
<protein>
    <submittedName>
        <fullName evidence="1">Uncharacterized protein</fullName>
    </submittedName>
</protein>
<gene>
    <name evidence="1" type="primary">yraC</name>
</gene>
<accession>V9H126</accession>